<dbReference type="Gene3D" id="3.20.20.100">
    <property type="entry name" value="NADP-dependent oxidoreductase domain"/>
    <property type="match status" value="1"/>
</dbReference>
<name>A0A6J7DS47_9ZZZZ</name>
<protein>
    <submittedName>
        <fullName evidence="2">Unannotated protein</fullName>
    </submittedName>
</protein>
<feature type="domain" description="NADP-dependent oxidoreductase" evidence="1">
    <location>
        <begin position="39"/>
        <end position="289"/>
    </location>
</feature>
<organism evidence="2">
    <name type="scientific">freshwater metagenome</name>
    <dbReference type="NCBI Taxonomy" id="449393"/>
    <lineage>
        <taxon>unclassified sequences</taxon>
        <taxon>metagenomes</taxon>
        <taxon>ecological metagenomes</taxon>
    </lineage>
</organism>
<evidence type="ECO:0000313" key="2">
    <source>
        <dbReference type="EMBL" id="CAB4870143.1"/>
    </source>
</evidence>
<reference evidence="2" key="1">
    <citation type="submission" date="2020-05" db="EMBL/GenBank/DDBJ databases">
        <authorList>
            <person name="Chiriac C."/>
            <person name="Salcher M."/>
            <person name="Ghai R."/>
            <person name="Kavagutti S V."/>
        </authorList>
    </citation>
    <scope>NUCLEOTIDE SEQUENCE</scope>
</reference>
<proteinExistence type="predicted"/>
<sequence>MTVDLSHVALGSWSGGRFMHFGEPLDDQRLSALLRPGDGVSTVITADAYGAGEADRCVGRALEGLPRDGYRLVGAIGHDFYEGERQGAKGYPRFTDPALRGPAEYGAYLRMATERSLERCGVDRFDVLLLHNPDRTGFTSTAVWEGMRGLRDEGLADAVGIAPGPANGYVLDLIGCLDAFGEIIDWGMVILNPFEPWPVELVLPAAERHGVDLITRVADFGGIFHDDVRPGHLFAQADHRGFRPEGWVEQGVAKLERVRPIAERHGLTMLQLACQWNLAQQAVRCTVPTLIQEIGEGARPIEEKRAELAATPREVVLDADDLRLVREIGDNTNCMALKGGTPDHDGEALPDRWGMDGALEEIAARWGIDPSAKLTQQHA</sequence>
<dbReference type="InterPro" id="IPR023210">
    <property type="entry name" value="NADP_OxRdtase_dom"/>
</dbReference>
<dbReference type="PANTHER" id="PTHR43312:SF1">
    <property type="entry name" value="NADP-DEPENDENT OXIDOREDUCTASE DOMAIN-CONTAINING PROTEIN"/>
    <property type="match status" value="1"/>
</dbReference>
<dbReference type="PANTHER" id="PTHR43312">
    <property type="entry name" value="D-THREO-ALDOSE 1-DEHYDROGENASE"/>
    <property type="match status" value="1"/>
</dbReference>
<dbReference type="InterPro" id="IPR036812">
    <property type="entry name" value="NAD(P)_OxRdtase_dom_sf"/>
</dbReference>
<dbReference type="EMBL" id="CAFBLQ010000058">
    <property type="protein sequence ID" value="CAB4870143.1"/>
    <property type="molecule type" value="Genomic_DNA"/>
</dbReference>
<dbReference type="Pfam" id="PF00248">
    <property type="entry name" value="Aldo_ket_red"/>
    <property type="match status" value="1"/>
</dbReference>
<accession>A0A6J7DS47</accession>
<evidence type="ECO:0000259" key="1">
    <source>
        <dbReference type="Pfam" id="PF00248"/>
    </source>
</evidence>
<dbReference type="InterPro" id="IPR053135">
    <property type="entry name" value="AKR2_Oxidoreductase"/>
</dbReference>
<dbReference type="AlphaFoldDB" id="A0A6J7DS47"/>
<gene>
    <name evidence="2" type="ORF">UFOPK3423_00695</name>
</gene>
<dbReference type="SUPFAM" id="SSF51430">
    <property type="entry name" value="NAD(P)-linked oxidoreductase"/>
    <property type="match status" value="1"/>
</dbReference>